<keyword evidence="14" id="KW-1185">Reference proteome</keyword>
<evidence type="ECO:0000313" key="13">
    <source>
        <dbReference type="EMBL" id="PAA83133.1"/>
    </source>
</evidence>
<evidence type="ECO:0000256" key="7">
    <source>
        <dbReference type="ARBA" id="ARBA00047954"/>
    </source>
</evidence>
<proteinExistence type="inferred from homology"/>
<evidence type="ECO:0000256" key="2">
    <source>
        <dbReference type="ARBA" id="ARBA00023315"/>
    </source>
</evidence>
<dbReference type="GO" id="GO:0031415">
    <property type="term" value="C:NatA complex"/>
    <property type="evidence" value="ECO:0007669"/>
    <property type="project" value="InterPro"/>
</dbReference>
<evidence type="ECO:0000256" key="10">
    <source>
        <dbReference type="ARBA" id="ARBA00049434"/>
    </source>
</evidence>
<dbReference type="OrthoDB" id="25586at2759"/>
<evidence type="ECO:0000256" key="1">
    <source>
        <dbReference type="ARBA" id="ARBA00022679"/>
    </source>
</evidence>
<protein>
    <recommendedName>
        <fullName evidence="4">N-terminal amino-acid N(alpha)-acetyltransferase NatA</fullName>
        <ecNumber evidence="4">2.3.1.255</ecNumber>
    </recommendedName>
</protein>
<dbReference type="STRING" id="282301.A0A267GAV6"/>
<feature type="domain" description="N-acetyltransferase" evidence="11">
    <location>
        <begin position="2"/>
        <end position="153"/>
    </location>
</feature>
<gene>
    <name evidence="12" type="ORF">BOX15_Mlig033482g1</name>
    <name evidence="13" type="ORF">BOX15_Mlig033482g3</name>
</gene>
<evidence type="ECO:0000256" key="6">
    <source>
        <dbReference type="ARBA" id="ARBA00047805"/>
    </source>
</evidence>
<dbReference type="GO" id="GO:1990189">
    <property type="term" value="F:protein N-terminal-serine acetyltransferase activity"/>
    <property type="evidence" value="ECO:0007669"/>
    <property type="project" value="TreeGrafter"/>
</dbReference>
<dbReference type="InterPro" id="IPR000182">
    <property type="entry name" value="GNAT_dom"/>
</dbReference>
<dbReference type="PROSITE" id="PS51186">
    <property type="entry name" value="GNAT"/>
    <property type="match status" value="1"/>
</dbReference>
<dbReference type="EC" id="2.3.1.255" evidence="4"/>
<evidence type="ECO:0000313" key="12">
    <source>
        <dbReference type="EMBL" id="PAA67496.1"/>
    </source>
</evidence>
<comment type="catalytic activity">
    <reaction evidence="5">
        <text>N-terminal L-seryl-[protein] + acetyl-CoA = N-terminal N(alpha)-acetyl-L-seryl-[protein] + CoA + H(+)</text>
        <dbReference type="Rhea" id="RHEA:50504"/>
        <dbReference type="Rhea" id="RHEA-COMP:12703"/>
        <dbReference type="Rhea" id="RHEA-COMP:12704"/>
        <dbReference type="ChEBI" id="CHEBI:15378"/>
        <dbReference type="ChEBI" id="CHEBI:57287"/>
        <dbReference type="ChEBI" id="CHEBI:57288"/>
        <dbReference type="ChEBI" id="CHEBI:64738"/>
        <dbReference type="ChEBI" id="CHEBI:83690"/>
        <dbReference type="EC" id="2.3.1.255"/>
    </reaction>
</comment>
<comment type="catalytic activity">
    <reaction evidence="10">
        <text>N-terminal L-threonyl-[protein] + acetyl-CoA = N-terminal N(alpha)-acetyl-L-threonyl-[protein] + CoA + H(+)</text>
        <dbReference type="Rhea" id="RHEA:50516"/>
        <dbReference type="Rhea" id="RHEA-COMP:12709"/>
        <dbReference type="Rhea" id="RHEA-COMP:12710"/>
        <dbReference type="ChEBI" id="CHEBI:15378"/>
        <dbReference type="ChEBI" id="CHEBI:57287"/>
        <dbReference type="ChEBI" id="CHEBI:57288"/>
        <dbReference type="ChEBI" id="CHEBI:64739"/>
        <dbReference type="ChEBI" id="CHEBI:133375"/>
        <dbReference type="EC" id="2.3.1.255"/>
    </reaction>
</comment>
<name>A0A267GAV6_9PLAT</name>
<evidence type="ECO:0000256" key="3">
    <source>
        <dbReference type="ARBA" id="ARBA00025786"/>
    </source>
</evidence>
<comment type="catalytic activity">
    <reaction evidence="8">
        <text>N-terminal L-alanyl-[protein] + acetyl-CoA = N-terminal N(alpha)-acetyl-L-alanyl-[protein] + CoA + H(+)</text>
        <dbReference type="Rhea" id="RHEA:50500"/>
        <dbReference type="Rhea" id="RHEA-COMP:12701"/>
        <dbReference type="Rhea" id="RHEA-COMP:12702"/>
        <dbReference type="ChEBI" id="CHEBI:15378"/>
        <dbReference type="ChEBI" id="CHEBI:57287"/>
        <dbReference type="ChEBI" id="CHEBI:57288"/>
        <dbReference type="ChEBI" id="CHEBI:64718"/>
        <dbReference type="ChEBI" id="CHEBI:83683"/>
        <dbReference type="EC" id="2.3.1.255"/>
    </reaction>
</comment>
<dbReference type="Pfam" id="PF00583">
    <property type="entry name" value="Acetyltransf_1"/>
    <property type="match status" value="1"/>
</dbReference>
<comment type="catalytic activity">
    <reaction evidence="6">
        <text>N-terminal L-valyl-[protein] + acetyl-CoA = N-terminal N(alpha)-acetyl-L-valyl-[protein] + CoA + H(+)</text>
        <dbReference type="Rhea" id="RHEA:50508"/>
        <dbReference type="Rhea" id="RHEA-COMP:12705"/>
        <dbReference type="Rhea" id="RHEA-COMP:12706"/>
        <dbReference type="ChEBI" id="CHEBI:15378"/>
        <dbReference type="ChEBI" id="CHEBI:57287"/>
        <dbReference type="ChEBI" id="CHEBI:57288"/>
        <dbReference type="ChEBI" id="CHEBI:64741"/>
        <dbReference type="ChEBI" id="CHEBI:133371"/>
        <dbReference type="EC" id="2.3.1.255"/>
    </reaction>
</comment>
<evidence type="ECO:0000256" key="8">
    <source>
        <dbReference type="ARBA" id="ARBA00048236"/>
    </source>
</evidence>
<comment type="catalytic activity">
    <reaction evidence="9">
        <text>N-terminal L-cysteinyl-[protein] + acetyl-CoA = N-terminal N(alpha)-acetyl-L-cysteinyl-[protein] + CoA + H(+)</text>
        <dbReference type="Rhea" id="RHEA:50512"/>
        <dbReference type="Rhea" id="RHEA-COMP:12707"/>
        <dbReference type="Rhea" id="RHEA-COMP:12708"/>
        <dbReference type="ChEBI" id="CHEBI:15378"/>
        <dbReference type="ChEBI" id="CHEBI:57287"/>
        <dbReference type="ChEBI" id="CHEBI:57288"/>
        <dbReference type="ChEBI" id="CHEBI:65250"/>
        <dbReference type="ChEBI" id="CHEBI:133372"/>
        <dbReference type="EC" id="2.3.1.255"/>
    </reaction>
</comment>
<dbReference type="SUPFAM" id="SSF55729">
    <property type="entry name" value="Acyl-CoA N-acyltransferases (Nat)"/>
    <property type="match status" value="1"/>
</dbReference>
<sequence length="178" mass="20571">KMNIRNATPADLMNMQDCNLQCLPENYQMKYYLYHGLSWPQLSFVAENLDGEIVGYVLAKMEEDPEDQPHGHITSLAVKRNYRRLGIAQKLMDQASRAMVESFHARYVSLHVRVSNRAALQLYKKTLGFRISETEPKYYADGEDAYAMKRMLREFWDKFGPKGVDFDVKPAKAKAVEP</sequence>
<dbReference type="FunFam" id="3.40.630.30:FF:000101">
    <property type="entry name" value="N-alpha-acetyltransferase 10"/>
    <property type="match status" value="1"/>
</dbReference>
<evidence type="ECO:0000256" key="5">
    <source>
        <dbReference type="ARBA" id="ARBA00047491"/>
    </source>
</evidence>
<comment type="similarity">
    <text evidence="3">Belongs to the acetyltransferase family. ARD1 subfamily.</text>
</comment>
<keyword evidence="2" id="KW-0012">Acyltransferase</keyword>
<evidence type="ECO:0000256" key="4">
    <source>
        <dbReference type="ARBA" id="ARBA00026110"/>
    </source>
</evidence>
<dbReference type="AlphaFoldDB" id="A0A267GAV6"/>
<reference evidence="13 14" key="1">
    <citation type="submission" date="2017-06" db="EMBL/GenBank/DDBJ databases">
        <title>A platform for efficient transgenesis in Macrostomum lignano, a flatworm model organism for stem cell research.</title>
        <authorList>
            <person name="Berezikov E."/>
        </authorList>
    </citation>
    <scope>NUCLEOTIDE SEQUENCE [LARGE SCALE GENOMIC DNA]</scope>
    <source>
        <strain evidence="13">DV1</strain>
        <tissue evidence="13">Whole organism</tissue>
    </source>
</reference>
<organism evidence="13 14">
    <name type="scientific">Macrostomum lignano</name>
    <dbReference type="NCBI Taxonomy" id="282301"/>
    <lineage>
        <taxon>Eukaryota</taxon>
        <taxon>Metazoa</taxon>
        <taxon>Spiralia</taxon>
        <taxon>Lophotrochozoa</taxon>
        <taxon>Platyhelminthes</taxon>
        <taxon>Rhabditophora</taxon>
        <taxon>Macrostomorpha</taxon>
        <taxon>Macrostomida</taxon>
        <taxon>Macrostomidae</taxon>
        <taxon>Macrostomum</taxon>
    </lineage>
</organism>
<evidence type="ECO:0000256" key="9">
    <source>
        <dbReference type="ARBA" id="ARBA00049266"/>
    </source>
</evidence>
<dbReference type="PANTHER" id="PTHR23091:SF4">
    <property type="entry name" value="N-TERMINAL AMINO-ACID N(ALPHA)-ACETYLTRANSFERASE NATA"/>
    <property type="match status" value="1"/>
</dbReference>
<dbReference type="InterPro" id="IPR016181">
    <property type="entry name" value="Acyl_CoA_acyltransferase"/>
</dbReference>
<dbReference type="GO" id="GO:1990190">
    <property type="term" value="F:protein-N-terminal-glutamate acetyltransferase activity"/>
    <property type="evidence" value="ECO:0007669"/>
    <property type="project" value="TreeGrafter"/>
</dbReference>
<comment type="catalytic activity">
    <reaction evidence="7">
        <text>N-terminal glycyl-[protein] + acetyl-CoA = N-terminal N(alpha)-acetylglycyl-[protein] + CoA + H(+)</text>
        <dbReference type="Rhea" id="RHEA:50496"/>
        <dbReference type="Rhea" id="RHEA-COMP:12666"/>
        <dbReference type="Rhea" id="RHEA-COMP:12700"/>
        <dbReference type="ChEBI" id="CHEBI:15378"/>
        <dbReference type="ChEBI" id="CHEBI:57287"/>
        <dbReference type="ChEBI" id="CHEBI:57288"/>
        <dbReference type="ChEBI" id="CHEBI:64723"/>
        <dbReference type="ChEBI" id="CHEBI:133369"/>
        <dbReference type="EC" id="2.3.1.255"/>
    </reaction>
</comment>
<dbReference type="Gene3D" id="3.40.630.30">
    <property type="match status" value="1"/>
</dbReference>
<accession>A0A267GAV6</accession>
<feature type="non-terminal residue" evidence="13">
    <location>
        <position position="1"/>
    </location>
</feature>
<evidence type="ECO:0000259" key="11">
    <source>
        <dbReference type="PROSITE" id="PS51186"/>
    </source>
</evidence>
<dbReference type="EMBL" id="NIVC01001481">
    <property type="protein sequence ID" value="PAA67496.1"/>
    <property type="molecule type" value="Genomic_DNA"/>
</dbReference>
<keyword evidence="1" id="KW-0808">Transferase</keyword>
<comment type="caution">
    <text evidence="13">The sequence shown here is derived from an EMBL/GenBank/DDBJ whole genome shotgun (WGS) entry which is preliminary data.</text>
</comment>
<dbReference type="InterPro" id="IPR045047">
    <property type="entry name" value="Ard1-like"/>
</dbReference>
<dbReference type="CDD" id="cd04301">
    <property type="entry name" value="NAT_SF"/>
    <property type="match status" value="1"/>
</dbReference>
<dbReference type="Proteomes" id="UP000215902">
    <property type="component" value="Unassembled WGS sequence"/>
</dbReference>
<dbReference type="EMBL" id="NIVC01000432">
    <property type="protein sequence ID" value="PAA83133.1"/>
    <property type="molecule type" value="Genomic_DNA"/>
</dbReference>
<evidence type="ECO:0000313" key="14">
    <source>
        <dbReference type="Proteomes" id="UP000215902"/>
    </source>
</evidence>
<dbReference type="PANTHER" id="PTHR23091">
    <property type="entry name" value="N-TERMINAL ACETYLTRANSFERASE"/>
    <property type="match status" value="1"/>
</dbReference>